<keyword evidence="3" id="KW-1185">Reference proteome</keyword>
<evidence type="ECO:0000256" key="1">
    <source>
        <dbReference type="SAM" id="MobiDB-lite"/>
    </source>
</evidence>
<name>A0ABU6UAQ7_9FABA</name>
<reference evidence="2 3" key="1">
    <citation type="journal article" date="2023" name="Plants (Basel)">
        <title>Bridging the Gap: Combining Genomics and Transcriptomics Approaches to Understand Stylosanthes scabra, an Orphan Legume from the Brazilian Caatinga.</title>
        <authorList>
            <person name="Ferreira-Neto J.R.C."/>
            <person name="da Silva M.D."/>
            <person name="Binneck E."/>
            <person name="de Melo N.F."/>
            <person name="da Silva R.H."/>
            <person name="de Melo A.L.T.M."/>
            <person name="Pandolfi V."/>
            <person name="Bustamante F.O."/>
            <person name="Brasileiro-Vidal A.C."/>
            <person name="Benko-Iseppon A.M."/>
        </authorList>
    </citation>
    <scope>NUCLEOTIDE SEQUENCE [LARGE SCALE GENOMIC DNA]</scope>
    <source>
        <tissue evidence="2">Leaves</tissue>
    </source>
</reference>
<evidence type="ECO:0000313" key="3">
    <source>
        <dbReference type="Proteomes" id="UP001341840"/>
    </source>
</evidence>
<gene>
    <name evidence="2" type="ORF">PIB30_026875</name>
</gene>
<comment type="caution">
    <text evidence="2">The sequence shown here is derived from an EMBL/GenBank/DDBJ whole genome shotgun (WGS) entry which is preliminary data.</text>
</comment>
<evidence type="ECO:0000313" key="2">
    <source>
        <dbReference type="EMBL" id="MED6157797.1"/>
    </source>
</evidence>
<sequence length="231" mass="25664">MRWTEKGLVQIEMNLRAIELRVRPVTTVAVMQHAANKMLRRGAHSRWDRGPLGLRGGWEAPRHPLPAASTSSATSAGSARPSPTCVALRHAPNLLRRWRGRRILSQHVVQPLPVPSGGPHPNHHRCTLWHHVLEVPKATTHMLAVDGETQLVRDILECDSALAPRHVERMSLWSPPLYEGADERLVNLEPAFGQSCNREQTGRCTNGSTSGSGSIAICRRTLVIHLSRYVE</sequence>
<organism evidence="2 3">
    <name type="scientific">Stylosanthes scabra</name>
    <dbReference type="NCBI Taxonomy" id="79078"/>
    <lineage>
        <taxon>Eukaryota</taxon>
        <taxon>Viridiplantae</taxon>
        <taxon>Streptophyta</taxon>
        <taxon>Embryophyta</taxon>
        <taxon>Tracheophyta</taxon>
        <taxon>Spermatophyta</taxon>
        <taxon>Magnoliopsida</taxon>
        <taxon>eudicotyledons</taxon>
        <taxon>Gunneridae</taxon>
        <taxon>Pentapetalae</taxon>
        <taxon>rosids</taxon>
        <taxon>fabids</taxon>
        <taxon>Fabales</taxon>
        <taxon>Fabaceae</taxon>
        <taxon>Papilionoideae</taxon>
        <taxon>50 kb inversion clade</taxon>
        <taxon>dalbergioids sensu lato</taxon>
        <taxon>Dalbergieae</taxon>
        <taxon>Pterocarpus clade</taxon>
        <taxon>Stylosanthes</taxon>
    </lineage>
</organism>
<feature type="region of interest" description="Disordered" evidence="1">
    <location>
        <begin position="52"/>
        <end position="84"/>
    </location>
</feature>
<dbReference type="EMBL" id="JASCZI010120931">
    <property type="protein sequence ID" value="MED6157797.1"/>
    <property type="molecule type" value="Genomic_DNA"/>
</dbReference>
<proteinExistence type="predicted"/>
<feature type="compositionally biased region" description="Low complexity" evidence="1">
    <location>
        <begin position="66"/>
        <end position="84"/>
    </location>
</feature>
<dbReference type="Proteomes" id="UP001341840">
    <property type="component" value="Unassembled WGS sequence"/>
</dbReference>
<protein>
    <submittedName>
        <fullName evidence="2">Uncharacterized protein</fullName>
    </submittedName>
</protein>
<accession>A0ABU6UAQ7</accession>